<dbReference type="Gene3D" id="1.10.860.10">
    <property type="entry name" value="DNAb Helicase, Chain A"/>
    <property type="match status" value="1"/>
</dbReference>
<evidence type="ECO:0000256" key="1">
    <source>
        <dbReference type="ARBA" id="ARBA00008428"/>
    </source>
</evidence>
<dbReference type="PROSITE" id="PS51199">
    <property type="entry name" value="SF4_HELICASE"/>
    <property type="match status" value="1"/>
</dbReference>
<dbReference type="AlphaFoldDB" id="A0A090IYE1"/>
<evidence type="ECO:0000256" key="10">
    <source>
        <dbReference type="ARBA" id="ARBA00048954"/>
    </source>
</evidence>
<dbReference type="RefSeq" id="WP_034768163.1">
    <property type="nucleotide sequence ID" value="NZ_CCRF01000025.1"/>
</dbReference>
<dbReference type="PANTHER" id="PTHR30153">
    <property type="entry name" value="REPLICATIVE DNA HELICASE DNAB"/>
    <property type="match status" value="1"/>
</dbReference>
<proteinExistence type="inferred from homology"/>
<keyword evidence="2" id="KW-0235">DNA replication</keyword>
<keyword evidence="3" id="KW-0547">Nucleotide-binding</keyword>
<comment type="catalytic activity">
    <reaction evidence="10">
        <text>ATP + H2O = ADP + phosphate + H(+)</text>
        <dbReference type="Rhea" id="RHEA:13065"/>
        <dbReference type="ChEBI" id="CHEBI:15377"/>
        <dbReference type="ChEBI" id="CHEBI:15378"/>
        <dbReference type="ChEBI" id="CHEBI:30616"/>
        <dbReference type="ChEBI" id="CHEBI:43474"/>
        <dbReference type="ChEBI" id="CHEBI:456216"/>
        <dbReference type="EC" id="5.6.2.3"/>
    </reaction>
</comment>
<sequence length="411" mass="47291">MMHEKVFLGCLMQENPLINDTVIRPDHLEDLRHKQLYSKMVELHSAGKYFNLIALSMLPDLEIYGGISYLNELNAFCDLEKFDEVEELILDAWKEQQTQMILTKATFEKWESARVIDELEKIENLKLKNGTTISEGLAAIYEAPWEEKEDTTGITTGIQALDDITGGFQEGEVTILAARPSMGKTDVMLHFAKETGWAGYLPILFSLEMPEKLIISRLVASTGNINRVKMRNPYKFLKPKQKEKWTTIIANLDETNMIIFDESGQTIPEMRAQIRKLMYEYPDRKPVVFIDYLTLIRPINPYFGNTHQQVSEISQGLKKMAKDFHIPVICLAQLNRSVETRSNKRPLMSDIRESGSIEQDADVIIFLYREKYYDREITDNSLELIIAKNRNGPVGTVIVKYNEHTGKIESR</sequence>
<dbReference type="GO" id="GO:0016787">
    <property type="term" value="F:hydrolase activity"/>
    <property type="evidence" value="ECO:0007669"/>
    <property type="project" value="UniProtKB-KW"/>
</dbReference>
<dbReference type="Pfam" id="PF03796">
    <property type="entry name" value="DnaB_C"/>
    <property type="match status" value="1"/>
</dbReference>
<keyword evidence="13" id="KW-1185">Reference proteome</keyword>
<dbReference type="SUPFAM" id="SSF52540">
    <property type="entry name" value="P-loop containing nucleoside triphosphate hydrolases"/>
    <property type="match status" value="1"/>
</dbReference>
<keyword evidence="4" id="KW-0378">Hydrolase</keyword>
<name>A0A090IYE1_9BACI</name>
<accession>A0A090IYE1</accession>
<dbReference type="InterPro" id="IPR027417">
    <property type="entry name" value="P-loop_NTPase"/>
</dbReference>
<comment type="similarity">
    <text evidence="1">Belongs to the helicase family. DnaB subfamily.</text>
</comment>
<feature type="domain" description="SF4 helicase" evidence="11">
    <location>
        <begin position="147"/>
        <end position="411"/>
    </location>
</feature>
<reference evidence="12 13" key="1">
    <citation type="submission" date="2014-07" db="EMBL/GenBank/DDBJ databases">
        <authorList>
            <person name="Wibberg Daniel"/>
        </authorList>
    </citation>
    <scope>NUCLEOTIDE SEQUENCE [LARGE SCALE GENOMIC DNA]</scope>
</reference>
<dbReference type="GO" id="GO:0043139">
    <property type="term" value="F:5'-3' DNA helicase activity"/>
    <property type="evidence" value="ECO:0007669"/>
    <property type="project" value="UniProtKB-EC"/>
</dbReference>
<evidence type="ECO:0000256" key="6">
    <source>
        <dbReference type="ARBA" id="ARBA00022840"/>
    </source>
</evidence>
<evidence type="ECO:0000256" key="4">
    <source>
        <dbReference type="ARBA" id="ARBA00022801"/>
    </source>
</evidence>
<keyword evidence="6" id="KW-0067">ATP-binding</keyword>
<dbReference type="EMBL" id="CCRF01000025">
    <property type="protein sequence ID" value="CEE00565.1"/>
    <property type="molecule type" value="Genomic_DNA"/>
</dbReference>
<evidence type="ECO:0000256" key="3">
    <source>
        <dbReference type="ARBA" id="ARBA00022741"/>
    </source>
</evidence>
<evidence type="ECO:0000256" key="9">
    <source>
        <dbReference type="ARBA" id="ARBA00044969"/>
    </source>
</evidence>
<evidence type="ECO:0000256" key="5">
    <source>
        <dbReference type="ARBA" id="ARBA00022806"/>
    </source>
</evidence>
<dbReference type="GO" id="GO:0005524">
    <property type="term" value="F:ATP binding"/>
    <property type="evidence" value="ECO:0007669"/>
    <property type="project" value="UniProtKB-KW"/>
</dbReference>
<gene>
    <name evidence="12" type="ORF">BT1A1_0712</name>
</gene>
<evidence type="ECO:0000259" key="11">
    <source>
        <dbReference type="PROSITE" id="PS51199"/>
    </source>
</evidence>
<dbReference type="PANTHER" id="PTHR30153:SF2">
    <property type="entry name" value="REPLICATIVE DNA HELICASE"/>
    <property type="match status" value="1"/>
</dbReference>
<organism evidence="12 13">
    <name type="scientific">Caldibacillus thermoamylovorans</name>
    <dbReference type="NCBI Taxonomy" id="35841"/>
    <lineage>
        <taxon>Bacteria</taxon>
        <taxon>Bacillati</taxon>
        <taxon>Bacillota</taxon>
        <taxon>Bacilli</taxon>
        <taxon>Bacillales</taxon>
        <taxon>Bacillaceae</taxon>
        <taxon>Caldibacillus</taxon>
    </lineage>
</organism>
<evidence type="ECO:0000256" key="8">
    <source>
        <dbReference type="ARBA" id="ARBA00023235"/>
    </source>
</evidence>
<dbReference type="EC" id="5.6.2.3" evidence="9"/>
<keyword evidence="7" id="KW-0238">DNA-binding</keyword>
<dbReference type="InterPro" id="IPR016136">
    <property type="entry name" value="DNA_helicase_N/primase_C"/>
</dbReference>
<evidence type="ECO:0000256" key="2">
    <source>
        <dbReference type="ARBA" id="ARBA00022705"/>
    </source>
</evidence>
<evidence type="ECO:0000313" key="13">
    <source>
        <dbReference type="Proteomes" id="UP000040576"/>
    </source>
</evidence>
<dbReference type="InterPro" id="IPR036185">
    <property type="entry name" value="DNA_heli_DnaB-like_N_sf"/>
</dbReference>
<keyword evidence="5 12" id="KW-0347">Helicase</keyword>
<dbReference type="InterPro" id="IPR007693">
    <property type="entry name" value="DNA_helicase_DnaB-like_N"/>
</dbReference>
<evidence type="ECO:0000256" key="7">
    <source>
        <dbReference type="ARBA" id="ARBA00023125"/>
    </source>
</evidence>
<dbReference type="InterPro" id="IPR007694">
    <property type="entry name" value="DNA_helicase_DnaB-like_C"/>
</dbReference>
<dbReference type="GO" id="GO:0003677">
    <property type="term" value="F:DNA binding"/>
    <property type="evidence" value="ECO:0007669"/>
    <property type="project" value="UniProtKB-KW"/>
</dbReference>
<dbReference type="Pfam" id="PF00772">
    <property type="entry name" value="DnaB"/>
    <property type="match status" value="1"/>
</dbReference>
<dbReference type="Gene3D" id="3.40.50.300">
    <property type="entry name" value="P-loop containing nucleotide triphosphate hydrolases"/>
    <property type="match status" value="1"/>
</dbReference>
<dbReference type="SUPFAM" id="SSF48024">
    <property type="entry name" value="N-terminal domain of DnaB helicase"/>
    <property type="match status" value="1"/>
</dbReference>
<protein>
    <recommendedName>
        <fullName evidence="9">DNA 5'-3' helicase</fullName>
        <ecNumber evidence="9">5.6.2.3</ecNumber>
    </recommendedName>
</protein>
<evidence type="ECO:0000313" key="12">
    <source>
        <dbReference type="EMBL" id="CEE00565.1"/>
    </source>
</evidence>
<dbReference type="GO" id="GO:0005829">
    <property type="term" value="C:cytosol"/>
    <property type="evidence" value="ECO:0007669"/>
    <property type="project" value="TreeGrafter"/>
</dbReference>
<dbReference type="GO" id="GO:0006260">
    <property type="term" value="P:DNA replication"/>
    <property type="evidence" value="ECO:0007669"/>
    <property type="project" value="UniProtKB-KW"/>
</dbReference>
<dbReference type="Proteomes" id="UP000040576">
    <property type="component" value="Unassembled WGS sequence"/>
</dbReference>
<dbReference type="CDD" id="cd00984">
    <property type="entry name" value="DnaB_C"/>
    <property type="match status" value="1"/>
</dbReference>
<keyword evidence="8" id="KW-0413">Isomerase</keyword>